<keyword evidence="1" id="KW-0175">Coiled coil</keyword>
<gene>
    <name evidence="3" type="ORF">TRFO_04178</name>
</gene>
<sequence length="558" mass="64334">MHSTLSPKSLKEANLPSPPNKTFNATYSFKNSKLPLLSSLFGSSSSLNPTRMSRELQRLEPRIQELEKSYQLIRQQIPLDLGVLMTKIKDNCVNLNSIMDNIQNDPVQNNSNENENYDFEEKLKELSERVLNRISEQFNPHVEKIEAEIQRRKEAGKLKGVKQHSFLDDDEDRFAEITQKTEALSDTISFEKERTKHRIELIKKNIQRIRDEYKPKDYSNDIEQINEDCNINRAEIQRIRTMIDDVKNRTTSVLTPRIKVMNKENAEIEKSNDENENQSEENENIFDFSLVPDLSTQFNELSKEISILNDEFGQSVNDLKKEVEDCEKESQEVNLIVNEVSSSTAELEAKVNESSILSAQLFEKLKILSSKIINEKEKNDIQQIIQKIQNSNHDIQTELDSIKRRMENSCTASISLGNHVKRNLVFQSHEDFDSENEKTKKENNSKITNDTITSDTIPNDKITNDKKKDTEEKTSEKKLATKNDNKARTTHSQSGERTNRLEIDNEPHINKSEPASPVDKTRKSKGKTEKGEKESSKEEVEEKGEAEKKVEKLNSLFD</sequence>
<dbReference type="EMBL" id="MLAK01000605">
    <property type="protein sequence ID" value="OHT10671.1"/>
    <property type="molecule type" value="Genomic_DNA"/>
</dbReference>
<dbReference type="VEuPathDB" id="TrichDB:TRFO_04178"/>
<feature type="compositionally biased region" description="Basic and acidic residues" evidence="2">
    <location>
        <begin position="431"/>
        <end position="444"/>
    </location>
</feature>
<reference evidence="3" key="1">
    <citation type="submission" date="2016-10" db="EMBL/GenBank/DDBJ databases">
        <authorList>
            <person name="Benchimol M."/>
            <person name="Almeida L.G."/>
            <person name="Vasconcelos A.T."/>
            <person name="Perreira-Neves A."/>
            <person name="Rosa I.A."/>
            <person name="Tasca T."/>
            <person name="Bogo M.R."/>
            <person name="de Souza W."/>
        </authorList>
    </citation>
    <scope>NUCLEOTIDE SEQUENCE [LARGE SCALE GENOMIC DNA]</scope>
    <source>
        <strain evidence="3">K</strain>
    </source>
</reference>
<keyword evidence="4" id="KW-1185">Reference proteome</keyword>
<feature type="coiled-coil region" evidence="1">
    <location>
        <begin position="374"/>
        <end position="405"/>
    </location>
</feature>
<feature type="coiled-coil region" evidence="1">
    <location>
        <begin position="309"/>
        <end position="336"/>
    </location>
</feature>
<organism evidence="3 4">
    <name type="scientific">Tritrichomonas foetus</name>
    <dbReference type="NCBI Taxonomy" id="1144522"/>
    <lineage>
        <taxon>Eukaryota</taxon>
        <taxon>Metamonada</taxon>
        <taxon>Parabasalia</taxon>
        <taxon>Tritrichomonadida</taxon>
        <taxon>Tritrichomonadidae</taxon>
        <taxon>Tritrichomonas</taxon>
    </lineage>
</organism>
<comment type="caution">
    <text evidence="3">The sequence shown here is derived from an EMBL/GenBank/DDBJ whole genome shotgun (WGS) entry which is preliminary data.</text>
</comment>
<feature type="region of interest" description="Disordered" evidence="2">
    <location>
        <begin position="1"/>
        <end position="20"/>
    </location>
</feature>
<dbReference type="GeneID" id="94826446"/>
<accession>A0A1J4KGX6</accession>
<feature type="compositionally biased region" description="Basic and acidic residues" evidence="2">
    <location>
        <begin position="462"/>
        <end position="487"/>
    </location>
</feature>
<dbReference type="RefSeq" id="XP_068363807.1">
    <property type="nucleotide sequence ID" value="XM_068491742.1"/>
</dbReference>
<evidence type="ECO:0000256" key="1">
    <source>
        <dbReference type="SAM" id="Coils"/>
    </source>
</evidence>
<feature type="region of interest" description="Disordered" evidence="2">
    <location>
        <begin position="431"/>
        <end position="558"/>
    </location>
</feature>
<feature type="compositionally biased region" description="Basic and acidic residues" evidence="2">
    <location>
        <begin position="497"/>
        <end position="511"/>
    </location>
</feature>
<proteinExistence type="predicted"/>
<protein>
    <submittedName>
        <fullName evidence="3">Uncharacterized protein</fullName>
    </submittedName>
</protein>
<evidence type="ECO:0000256" key="2">
    <source>
        <dbReference type="SAM" id="MobiDB-lite"/>
    </source>
</evidence>
<name>A0A1J4KGX6_9EUKA</name>
<evidence type="ECO:0000313" key="4">
    <source>
        <dbReference type="Proteomes" id="UP000179807"/>
    </source>
</evidence>
<dbReference type="Proteomes" id="UP000179807">
    <property type="component" value="Unassembled WGS sequence"/>
</dbReference>
<evidence type="ECO:0000313" key="3">
    <source>
        <dbReference type="EMBL" id="OHT10671.1"/>
    </source>
</evidence>
<feature type="compositionally biased region" description="Basic and acidic residues" evidence="2">
    <location>
        <begin position="526"/>
        <end position="552"/>
    </location>
</feature>
<dbReference type="AlphaFoldDB" id="A0A1J4KGX6"/>